<dbReference type="PANTHER" id="PTHR10218:SF302">
    <property type="entry name" value="GUANINE NUCLEOTIDE-BINDING PROTEIN ALPHA-5 SUBUNIT"/>
    <property type="match status" value="1"/>
</dbReference>
<dbReference type="GO" id="GO:0005834">
    <property type="term" value="C:heterotrimeric G-protein complex"/>
    <property type="evidence" value="ECO:0007669"/>
    <property type="project" value="TreeGrafter"/>
</dbReference>
<dbReference type="Gene3D" id="3.40.50.300">
    <property type="entry name" value="P-loop containing nucleotide triphosphate hydrolases"/>
    <property type="match status" value="2"/>
</dbReference>
<dbReference type="FunFam" id="3.40.50.300:FF:000720">
    <property type="entry name" value="Guanine nucleotide-binding protein G(k) subunit alpha"/>
    <property type="match status" value="1"/>
</dbReference>
<evidence type="ECO:0000256" key="7">
    <source>
        <dbReference type="PIRSR" id="PIRSR601019-2"/>
    </source>
</evidence>
<keyword evidence="5" id="KW-0807">Transducer</keyword>
<dbReference type="Proteomes" id="UP001209878">
    <property type="component" value="Unassembled WGS sequence"/>
</dbReference>
<dbReference type="SUPFAM" id="SSF47895">
    <property type="entry name" value="Transducin (alpha subunit), insertion domain"/>
    <property type="match status" value="1"/>
</dbReference>
<dbReference type="GO" id="GO:0046872">
    <property type="term" value="F:metal ion binding"/>
    <property type="evidence" value="ECO:0007669"/>
    <property type="project" value="UniProtKB-KW"/>
</dbReference>
<dbReference type="SMART" id="SM00275">
    <property type="entry name" value="G_alpha"/>
    <property type="match status" value="1"/>
</dbReference>
<accession>A0AAD9KEQ6</accession>
<sequence>MHKVQSAIARSKSIDHQLDEDREKKQKEVQLLVLGGASSGKSTFIKQLRIHHGDGFPVDERSKHTGDIYENVSDALNLVLDHVKKFEGQCNLKENEVFARSFQEMFPRWRHRYITKVCPSPVGAGVAMLEAEIVAVPCGMTQNECGPAPDYVRLREYCAQILALWRDVAVRNSLLRKHEFEPALVPAEEYFLEHLTRLLTPVYIPTLMDVLYIRKPTLGVQEHTFVSDGLSYRVIDVAGQMNQRKKWIHFFDDVTAVFFFVSLSGYCETLEEDAMLNSLDDSLASFTEVIHNSFLVKTDFILFLNKRDLFEKRIKSVPLNACFQDYKGNSVSEALTFIKDQFTRRQPKDKTVYTHVSCAIDTELMRCIIRDVMNIIVEINLRKANMPL</sequence>
<name>A0AAD9KEQ6_RIDPI</name>
<dbReference type="InterPro" id="IPR027417">
    <property type="entry name" value="P-loop_NTPase"/>
</dbReference>
<feature type="compositionally biased region" description="Basic and acidic residues" evidence="8">
    <location>
        <begin position="12"/>
        <end position="22"/>
    </location>
</feature>
<evidence type="ECO:0000256" key="3">
    <source>
        <dbReference type="ARBA" id="ARBA00022741"/>
    </source>
</evidence>
<dbReference type="PROSITE" id="PS51882">
    <property type="entry name" value="G_ALPHA"/>
    <property type="match status" value="1"/>
</dbReference>
<feature type="region of interest" description="Disordered" evidence="8">
    <location>
        <begin position="1"/>
        <end position="22"/>
    </location>
</feature>
<keyword evidence="2 7" id="KW-0479">Metal-binding</keyword>
<keyword evidence="10" id="KW-1185">Reference proteome</keyword>
<keyword evidence="3 6" id="KW-0547">Nucleotide-binding</keyword>
<evidence type="ECO:0000256" key="1">
    <source>
        <dbReference type="ARBA" id="ARBA00011356"/>
    </source>
</evidence>
<evidence type="ECO:0000313" key="9">
    <source>
        <dbReference type="EMBL" id="KAK2169829.1"/>
    </source>
</evidence>
<dbReference type="GO" id="GO:0001664">
    <property type="term" value="F:G protein-coupled receptor binding"/>
    <property type="evidence" value="ECO:0007669"/>
    <property type="project" value="TreeGrafter"/>
</dbReference>
<evidence type="ECO:0000256" key="5">
    <source>
        <dbReference type="ARBA" id="ARBA00023224"/>
    </source>
</evidence>
<dbReference type="PANTHER" id="PTHR10218">
    <property type="entry name" value="GTP-BINDING PROTEIN ALPHA SUBUNIT"/>
    <property type="match status" value="1"/>
</dbReference>
<organism evidence="9 10">
    <name type="scientific">Ridgeia piscesae</name>
    <name type="common">Tubeworm</name>
    <dbReference type="NCBI Taxonomy" id="27915"/>
    <lineage>
        <taxon>Eukaryota</taxon>
        <taxon>Metazoa</taxon>
        <taxon>Spiralia</taxon>
        <taxon>Lophotrochozoa</taxon>
        <taxon>Annelida</taxon>
        <taxon>Polychaeta</taxon>
        <taxon>Sedentaria</taxon>
        <taxon>Canalipalpata</taxon>
        <taxon>Sabellida</taxon>
        <taxon>Siboglinidae</taxon>
        <taxon>Ridgeia</taxon>
    </lineage>
</organism>
<dbReference type="GO" id="GO:0005737">
    <property type="term" value="C:cytoplasm"/>
    <property type="evidence" value="ECO:0007669"/>
    <property type="project" value="TreeGrafter"/>
</dbReference>
<evidence type="ECO:0000313" key="10">
    <source>
        <dbReference type="Proteomes" id="UP001209878"/>
    </source>
</evidence>
<dbReference type="InterPro" id="IPR001019">
    <property type="entry name" value="Gprotein_alpha_su"/>
</dbReference>
<dbReference type="GO" id="GO:0003924">
    <property type="term" value="F:GTPase activity"/>
    <property type="evidence" value="ECO:0007669"/>
    <property type="project" value="InterPro"/>
</dbReference>
<dbReference type="EMBL" id="JAODUO010001171">
    <property type="protein sequence ID" value="KAK2169829.1"/>
    <property type="molecule type" value="Genomic_DNA"/>
</dbReference>
<comment type="subunit">
    <text evidence="1">G proteins are composed of 3 units; alpha, beta and gamma. The alpha chain contains the guanine nucleotide binding site.</text>
</comment>
<dbReference type="PRINTS" id="PR00318">
    <property type="entry name" value="GPROTEINA"/>
</dbReference>
<feature type="binding site" evidence="6">
    <location>
        <begin position="236"/>
        <end position="240"/>
    </location>
    <ligand>
        <name>GTP</name>
        <dbReference type="ChEBI" id="CHEBI:37565"/>
    </ligand>
</feature>
<reference evidence="9" key="1">
    <citation type="journal article" date="2023" name="Mol. Biol. Evol.">
        <title>Third-Generation Sequencing Reveals the Adaptive Role of the Epigenome in Three Deep-Sea Polychaetes.</title>
        <authorList>
            <person name="Perez M."/>
            <person name="Aroh O."/>
            <person name="Sun Y."/>
            <person name="Lan Y."/>
            <person name="Juniper S.K."/>
            <person name="Young C.R."/>
            <person name="Angers B."/>
            <person name="Qian P.Y."/>
        </authorList>
    </citation>
    <scope>NUCLEOTIDE SEQUENCE</scope>
    <source>
        <strain evidence="9">R07B-5</strain>
    </source>
</reference>
<evidence type="ECO:0000256" key="2">
    <source>
        <dbReference type="ARBA" id="ARBA00022723"/>
    </source>
</evidence>
<dbReference type="GO" id="GO:0005525">
    <property type="term" value="F:GTP binding"/>
    <property type="evidence" value="ECO:0007669"/>
    <property type="project" value="UniProtKB-KW"/>
</dbReference>
<keyword evidence="4 6" id="KW-0342">GTP-binding</keyword>
<dbReference type="GO" id="GO:0007188">
    <property type="term" value="P:adenylate cyclase-modulating G protein-coupled receptor signaling pathway"/>
    <property type="evidence" value="ECO:0007669"/>
    <property type="project" value="TreeGrafter"/>
</dbReference>
<dbReference type="GO" id="GO:0031683">
    <property type="term" value="F:G-protein beta/gamma-subunit complex binding"/>
    <property type="evidence" value="ECO:0007669"/>
    <property type="project" value="InterPro"/>
</dbReference>
<dbReference type="InterPro" id="IPR011025">
    <property type="entry name" value="GproteinA_insert"/>
</dbReference>
<keyword evidence="7" id="KW-0460">Magnesium</keyword>
<feature type="binding site" evidence="7">
    <location>
        <position position="42"/>
    </location>
    <ligand>
        <name>Mg(2+)</name>
        <dbReference type="ChEBI" id="CHEBI:18420"/>
    </ligand>
</feature>
<evidence type="ECO:0000256" key="8">
    <source>
        <dbReference type="SAM" id="MobiDB-lite"/>
    </source>
</evidence>
<feature type="binding site" evidence="6">
    <location>
        <begin position="305"/>
        <end position="308"/>
    </location>
    <ligand>
        <name>GTP</name>
        <dbReference type="ChEBI" id="CHEBI:37565"/>
    </ligand>
</feature>
<evidence type="ECO:0000256" key="4">
    <source>
        <dbReference type="ARBA" id="ARBA00023134"/>
    </source>
</evidence>
<comment type="caution">
    <text evidence="9">The sequence shown here is derived from an EMBL/GenBank/DDBJ whole genome shotgun (WGS) entry which is preliminary data.</text>
</comment>
<proteinExistence type="predicted"/>
<dbReference type="Pfam" id="PF00503">
    <property type="entry name" value="G-alpha"/>
    <property type="match status" value="1"/>
</dbReference>
<feature type="binding site" evidence="6">
    <location>
        <position position="359"/>
    </location>
    <ligand>
        <name>GTP</name>
        <dbReference type="ChEBI" id="CHEBI:37565"/>
    </ligand>
</feature>
<evidence type="ECO:0000256" key="6">
    <source>
        <dbReference type="PIRSR" id="PIRSR601019-1"/>
    </source>
</evidence>
<feature type="binding site" evidence="6">
    <location>
        <begin position="211"/>
        <end position="217"/>
    </location>
    <ligand>
        <name>GTP</name>
        <dbReference type="ChEBI" id="CHEBI:37565"/>
    </ligand>
</feature>
<dbReference type="CDD" id="cd00066">
    <property type="entry name" value="G-alpha"/>
    <property type="match status" value="1"/>
</dbReference>
<protein>
    <submittedName>
        <fullName evidence="9">Uncharacterized protein</fullName>
    </submittedName>
</protein>
<dbReference type="AlphaFoldDB" id="A0AAD9KEQ6"/>
<dbReference type="SUPFAM" id="SSF52540">
    <property type="entry name" value="P-loop containing nucleoside triphosphate hydrolases"/>
    <property type="match status" value="1"/>
</dbReference>
<gene>
    <name evidence="9" type="ORF">NP493_1173g00018</name>
</gene>
<feature type="binding site" evidence="7">
    <location>
        <position position="217"/>
    </location>
    <ligand>
        <name>Mg(2+)</name>
        <dbReference type="ChEBI" id="CHEBI:18420"/>
    </ligand>
</feature>